<keyword evidence="7 9" id="KW-0472">Membrane</keyword>
<evidence type="ECO:0000256" key="9">
    <source>
        <dbReference type="RuleBase" id="RU369079"/>
    </source>
</evidence>
<dbReference type="PANTHER" id="PTHR35011:SF2">
    <property type="entry name" value="2,3-DIKETO-L-GULONATE TRAP TRANSPORTER SMALL PERMEASE PROTEIN YIAM"/>
    <property type="match status" value="1"/>
</dbReference>
<keyword evidence="6 9" id="KW-1133">Transmembrane helix</keyword>
<reference evidence="11 13" key="1">
    <citation type="submission" date="2017-09" db="EMBL/GenBank/DDBJ databases">
        <title>Bacterial and phytoplankton interrelationship in Kongsfjorden, an Arctic fjord.</title>
        <authorList>
            <person name="Sinha R."/>
            <person name="Krishnan K."/>
        </authorList>
    </citation>
    <scope>NUCLEOTIDE SEQUENCE [LARGE SCALE GENOMIC DNA]</scope>
    <source>
        <strain evidence="11 13">58</strain>
    </source>
</reference>
<keyword evidence="5 9" id="KW-0812">Transmembrane</keyword>
<keyword evidence="14" id="KW-1185">Reference proteome</keyword>
<comment type="similarity">
    <text evidence="8 9">Belongs to the TRAP transporter small permease family.</text>
</comment>
<evidence type="ECO:0000313" key="12">
    <source>
        <dbReference type="EMBL" id="QFY55556.1"/>
    </source>
</evidence>
<comment type="subcellular location">
    <subcellularLocation>
        <location evidence="1 9">Cell inner membrane</location>
        <topology evidence="1 9">Multi-pass membrane protein</topology>
    </subcellularLocation>
</comment>
<evidence type="ECO:0000313" key="11">
    <source>
        <dbReference type="EMBL" id="PCC98594.1"/>
    </source>
</evidence>
<gene>
    <name evidence="11" type="ORF">CO192_14755</name>
    <name evidence="12" type="ORF">EAO82_03705</name>
</gene>
<feature type="transmembrane region" description="Helical" evidence="9">
    <location>
        <begin position="34"/>
        <end position="52"/>
    </location>
</feature>
<evidence type="ECO:0000256" key="4">
    <source>
        <dbReference type="ARBA" id="ARBA00022519"/>
    </source>
</evidence>
<keyword evidence="3" id="KW-1003">Cell membrane</keyword>
<dbReference type="GO" id="GO:0015740">
    <property type="term" value="P:C4-dicarboxylate transport"/>
    <property type="evidence" value="ECO:0007669"/>
    <property type="project" value="TreeGrafter"/>
</dbReference>
<evidence type="ECO:0000256" key="6">
    <source>
        <dbReference type="ARBA" id="ARBA00022989"/>
    </source>
</evidence>
<protein>
    <recommendedName>
        <fullName evidence="9">TRAP transporter small permease protein</fullName>
    </recommendedName>
</protein>
<proteinExistence type="inferred from homology"/>
<name>A0AA91U114_9GAMM</name>
<evidence type="ECO:0000313" key="14">
    <source>
        <dbReference type="Proteomes" id="UP000344571"/>
    </source>
</evidence>
<dbReference type="RefSeq" id="WP_096347319.1">
    <property type="nucleotide sequence ID" value="NZ_CP033116.1"/>
</dbReference>
<evidence type="ECO:0000259" key="10">
    <source>
        <dbReference type="Pfam" id="PF04290"/>
    </source>
</evidence>
<dbReference type="GO" id="GO:0022857">
    <property type="term" value="F:transmembrane transporter activity"/>
    <property type="evidence" value="ECO:0007669"/>
    <property type="project" value="UniProtKB-UniRule"/>
</dbReference>
<keyword evidence="2 9" id="KW-0813">Transport</keyword>
<dbReference type="Proteomes" id="UP000344571">
    <property type="component" value="Chromosome"/>
</dbReference>
<feature type="domain" description="Tripartite ATP-independent periplasmic transporters DctQ component" evidence="10">
    <location>
        <begin position="47"/>
        <end position="178"/>
    </location>
</feature>
<dbReference type="Proteomes" id="UP000243750">
    <property type="component" value="Unassembled WGS sequence"/>
</dbReference>
<dbReference type="EMBL" id="NWMT01000189">
    <property type="protein sequence ID" value="PCC98594.1"/>
    <property type="molecule type" value="Genomic_DNA"/>
</dbReference>
<evidence type="ECO:0000313" key="13">
    <source>
        <dbReference type="Proteomes" id="UP000243750"/>
    </source>
</evidence>
<comment type="function">
    <text evidence="9">Part of the tripartite ATP-independent periplasmic (TRAP) transport system.</text>
</comment>
<dbReference type="Pfam" id="PF04290">
    <property type="entry name" value="DctQ"/>
    <property type="match status" value="1"/>
</dbReference>
<evidence type="ECO:0000256" key="2">
    <source>
        <dbReference type="ARBA" id="ARBA00022448"/>
    </source>
</evidence>
<feature type="transmembrane region" description="Helical" evidence="9">
    <location>
        <begin position="109"/>
        <end position="129"/>
    </location>
</feature>
<evidence type="ECO:0000256" key="5">
    <source>
        <dbReference type="ARBA" id="ARBA00022692"/>
    </source>
</evidence>
<evidence type="ECO:0000256" key="3">
    <source>
        <dbReference type="ARBA" id="ARBA00022475"/>
    </source>
</evidence>
<evidence type="ECO:0000256" key="7">
    <source>
        <dbReference type="ARBA" id="ARBA00023136"/>
    </source>
</evidence>
<dbReference type="InterPro" id="IPR055348">
    <property type="entry name" value="DctQ"/>
</dbReference>
<evidence type="ECO:0000256" key="1">
    <source>
        <dbReference type="ARBA" id="ARBA00004429"/>
    </source>
</evidence>
<accession>A0AA91U114</accession>
<dbReference type="PANTHER" id="PTHR35011">
    <property type="entry name" value="2,3-DIKETO-L-GULONATE TRAP TRANSPORTER SMALL PERMEASE PROTEIN YIAM"/>
    <property type="match status" value="1"/>
</dbReference>
<organism evidence="11 13">
    <name type="scientific">Halopseudomonas pelagia</name>
    <dbReference type="NCBI Taxonomy" id="553151"/>
    <lineage>
        <taxon>Bacteria</taxon>
        <taxon>Pseudomonadati</taxon>
        <taxon>Pseudomonadota</taxon>
        <taxon>Gammaproteobacteria</taxon>
        <taxon>Pseudomonadales</taxon>
        <taxon>Pseudomonadaceae</taxon>
        <taxon>Halopseudomonas</taxon>
    </lineage>
</organism>
<dbReference type="GO" id="GO:0005886">
    <property type="term" value="C:plasma membrane"/>
    <property type="evidence" value="ECO:0007669"/>
    <property type="project" value="UniProtKB-SubCell"/>
</dbReference>
<dbReference type="InterPro" id="IPR007387">
    <property type="entry name" value="TRAP_DctQ"/>
</dbReference>
<dbReference type="EMBL" id="CP033116">
    <property type="protein sequence ID" value="QFY55556.1"/>
    <property type="molecule type" value="Genomic_DNA"/>
</dbReference>
<comment type="subunit">
    <text evidence="9">The complex comprises the extracytoplasmic solute receptor protein and the two transmembrane proteins.</text>
</comment>
<evidence type="ECO:0000256" key="8">
    <source>
        <dbReference type="ARBA" id="ARBA00038436"/>
    </source>
</evidence>
<reference evidence="12 14" key="2">
    <citation type="submission" date="2018-10" db="EMBL/GenBank/DDBJ databases">
        <title>Complete genome sequence of Pseudomonas pelagia strain Kongs-67.</title>
        <authorList>
            <person name="Sinha R.K."/>
            <person name="Krishnan K."/>
        </authorList>
    </citation>
    <scope>NUCLEOTIDE SEQUENCE [LARGE SCALE GENOMIC DNA]</scope>
    <source>
        <strain evidence="12 14">Kongs-67</strain>
    </source>
</reference>
<feature type="transmembrane region" description="Helical" evidence="9">
    <location>
        <begin position="72"/>
        <end position="89"/>
    </location>
</feature>
<feature type="transmembrane region" description="Helical" evidence="9">
    <location>
        <begin position="149"/>
        <end position="170"/>
    </location>
</feature>
<sequence>MKADHNASTPTASADQSQGARRKAGLWQVIESRVLMNIATVMFLLSCGVMLFEGSSRAFFDSSSFWAEESVRYLMVWAFFLTLGMAGRAGHHIRTDLLVAHLGPKMRRVMNLLASLLGIGFCGLLFAAAVPQLIRYHSMGMMTESNLDLPLWALFMVMPIGALIFMLYYIGCLVRVIKDEDPFIVEDSNHGPQI</sequence>
<dbReference type="AlphaFoldDB" id="A0AA91U114"/>
<keyword evidence="4 9" id="KW-0997">Cell inner membrane</keyword>